<dbReference type="AlphaFoldDB" id="D0A9J9"/>
<evidence type="ECO:0000313" key="1">
    <source>
        <dbReference type="EMBL" id="CBH18350.1"/>
    </source>
</evidence>
<accession>D0A9J9</accession>
<dbReference type="EMBL" id="FN554974">
    <property type="protein sequence ID" value="CBH18350.1"/>
    <property type="molecule type" value="Genomic_DNA"/>
</dbReference>
<sequence>MKRAALGAYSCSPIPAARSISTSAFGWPVGAALAYALAPLNKSHLASIVVEGRLPGGVQQGTGFAHINQAVNHFENAWIASTPPVFLRNFFHCIPSRPPLTHLFETTWPLPERI</sequence>
<dbReference type="Proteomes" id="UP000002316">
    <property type="component" value="Chromosome 11"/>
</dbReference>
<name>D0A9J9_TRYB9</name>
<protein>
    <submittedName>
        <fullName evidence="1">Uncharacterized protein</fullName>
    </submittedName>
</protein>
<dbReference type="KEGG" id="tbg:TbgDal_XI14690"/>
<gene>
    <name evidence="1" type="ORF">TbgDal_XI14690</name>
</gene>
<reference evidence="2" key="1">
    <citation type="journal article" date="2010" name="PLoS Negl. Trop. Dis.">
        <title>The genome sequence of Trypanosoma brucei gambiense, causative agent of chronic human african trypanosomiasis.</title>
        <authorList>
            <person name="Jackson A.P."/>
            <person name="Sanders M."/>
            <person name="Berry A."/>
            <person name="McQuillan J."/>
            <person name="Aslett M.A."/>
            <person name="Quail M.A."/>
            <person name="Chukualim B."/>
            <person name="Capewell P."/>
            <person name="MacLeod A."/>
            <person name="Melville S.E."/>
            <person name="Gibson W."/>
            <person name="Barry J.D."/>
            <person name="Berriman M."/>
            <person name="Hertz-Fowler C."/>
        </authorList>
    </citation>
    <scope>NUCLEOTIDE SEQUENCE [LARGE SCALE GENOMIC DNA]</scope>
    <source>
        <strain evidence="2">MHOM/CI/86/DAL972</strain>
    </source>
</reference>
<proteinExistence type="predicted"/>
<dbReference type="RefSeq" id="XP_011780614.1">
    <property type="nucleotide sequence ID" value="XM_011782312.1"/>
</dbReference>
<dbReference type="GeneID" id="23866652"/>
<organism evidence="1 2">
    <name type="scientific">Trypanosoma brucei gambiense (strain MHOM/CI/86/DAL972)</name>
    <dbReference type="NCBI Taxonomy" id="679716"/>
    <lineage>
        <taxon>Eukaryota</taxon>
        <taxon>Discoba</taxon>
        <taxon>Euglenozoa</taxon>
        <taxon>Kinetoplastea</taxon>
        <taxon>Metakinetoplastina</taxon>
        <taxon>Trypanosomatida</taxon>
        <taxon>Trypanosomatidae</taxon>
        <taxon>Trypanosoma</taxon>
    </lineage>
</organism>
<evidence type="ECO:0000313" key="2">
    <source>
        <dbReference type="Proteomes" id="UP000002316"/>
    </source>
</evidence>